<organism evidence="3">
    <name type="scientific">Sesamum angustifolium</name>
    <dbReference type="NCBI Taxonomy" id="2727405"/>
    <lineage>
        <taxon>Eukaryota</taxon>
        <taxon>Viridiplantae</taxon>
        <taxon>Streptophyta</taxon>
        <taxon>Embryophyta</taxon>
        <taxon>Tracheophyta</taxon>
        <taxon>Spermatophyta</taxon>
        <taxon>Magnoliopsida</taxon>
        <taxon>eudicotyledons</taxon>
        <taxon>Gunneridae</taxon>
        <taxon>Pentapetalae</taxon>
        <taxon>asterids</taxon>
        <taxon>lamiids</taxon>
        <taxon>Lamiales</taxon>
        <taxon>Pedaliaceae</taxon>
        <taxon>Sesamum</taxon>
    </lineage>
</organism>
<protein>
    <recommendedName>
        <fullName evidence="2">U-box domain-containing protein</fullName>
    </recommendedName>
</protein>
<dbReference type="SMART" id="SM00185">
    <property type="entry name" value="ARM"/>
    <property type="match status" value="4"/>
</dbReference>
<dbReference type="PANTHER" id="PTHR46700:SF2">
    <property type="entry name" value="ARM REPEAT SUPERFAMILY PROTEIN"/>
    <property type="match status" value="1"/>
</dbReference>
<dbReference type="PANTHER" id="PTHR46700">
    <property type="entry name" value="ARM REPEAT SUPERFAMILY PROTEIN"/>
    <property type="match status" value="1"/>
</dbReference>
<evidence type="ECO:0000256" key="1">
    <source>
        <dbReference type="ARBA" id="ARBA00022737"/>
    </source>
</evidence>
<dbReference type="SUPFAM" id="SSF48371">
    <property type="entry name" value="ARM repeat"/>
    <property type="match status" value="1"/>
</dbReference>
<reference evidence="3" key="1">
    <citation type="submission" date="2020-06" db="EMBL/GenBank/DDBJ databases">
        <authorList>
            <person name="Li T."/>
            <person name="Hu X."/>
            <person name="Zhang T."/>
            <person name="Song X."/>
            <person name="Zhang H."/>
            <person name="Dai N."/>
            <person name="Sheng W."/>
            <person name="Hou X."/>
            <person name="Wei L."/>
        </authorList>
    </citation>
    <scope>NUCLEOTIDE SEQUENCE</scope>
    <source>
        <strain evidence="3">G01</strain>
        <tissue evidence="3">Leaf</tissue>
    </source>
</reference>
<comment type="caution">
    <text evidence="3">The sequence shown here is derived from an EMBL/GenBank/DDBJ whole genome shotgun (WGS) entry which is preliminary data.</text>
</comment>
<gene>
    <name evidence="3" type="ORF">Sangu_0880500</name>
</gene>
<sequence>MSVQEPPKGSDSFTNCFFFLSFFTRMKRLPHLKAAEKQCEPPQQAEKPMDMDMDMDACKESRIEVGTGGNLKGRDDYYGNDGWVVALRKSVKMLHFGSWEEKEAAAKQIKRLAEEDLKRRKTMAELGVIPPLVAMVGSEVVARQRLAVGALIELANGSFTNKALMVEAGVLSRLPENVTVLEETLKQEFARLLLSISALANSKFSLTSARIIPLVLSILESCSSIETKESCLSTLHNLSSVLDNAGSLIATGVVDNLIKLSSEKELSEKALATLGNLVVTLPGRKALEHNATVPEGLIEIMTWEEKPKCQELSAYILMILAHQSSLQRQKMAKAGIVQVLLEVALLGSPLAQKRALKILQWFKNERQMRVGAHSGPQVGRILSVSSLSQRDVNEGKKLMKKIVKQSLYKNMETITRRANGAEDSSKLKALVISSSSKSLPY</sequence>
<dbReference type="EMBL" id="JACGWK010000005">
    <property type="protein sequence ID" value="KAL0352992.1"/>
    <property type="molecule type" value="Genomic_DNA"/>
</dbReference>
<accession>A0AAW2PDD5</accession>
<keyword evidence="1" id="KW-0677">Repeat</keyword>
<dbReference type="InterPro" id="IPR011989">
    <property type="entry name" value="ARM-like"/>
</dbReference>
<dbReference type="InterPro" id="IPR058678">
    <property type="entry name" value="ARM_PUB"/>
</dbReference>
<evidence type="ECO:0000259" key="2">
    <source>
        <dbReference type="Pfam" id="PF25598"/>
    </source>
</evidence>
<evidence type="ECO:0000313" key="3">
    <source>
        <dbReference type="EMBL" id="KAL0352992.1"/>
    </source>
</evidence>
<proteinExistence type="predicted"/>
<dbReference type="Gene3D" id="1.25.10.10">
    <property type="entry name" value="Leucine-rich Repeat Variant"/>
    <property type="match status" value="1"/>
</dbReference>
<dbReference type="Pfam" id="PF25598">
    <property type="entry name" value="ARM_PUB"/>
    <property type="match status" value="1"/>
</dbReference>
<name>A0AAW2PDD5_9LAMI</name>
<reference evidence="3" key="2">
    <citation type="journal article" date="2024" name="Plant">
        <title>Genomic evolution and insights into agronomic trait innovations of Sesamum species.</title>
        <authorList>
            <person name="Miao H."/>
            <person name="Wang L."/>
            <person name="Qu L."/>
            <person name="Liu H."/>
            <person name="Sun Y."/>
            <person name="Le M."/>
            <person name="Wang Q."/>
            <person name="Wei S."/>
            <person name="Zheng Y."/>
            <person name="Lin W."/>
            <person name="Duan Y."/>
            <person name="Cao H."/>
            <person name="Xiong S."/>
            <person name="Wang X."/>
            <person name="Wei L."/>
            <person name="Li C."/>
            <person name="Ma Q."/>
            <person name="Ju M."/>
            <person name="Zhao R."/>
            <person name="Li G."/>
            <person name="Mu C."/>
            <person name="Tian Q."/>
            <person name="Mei H."/>
            <person name="Zhang T."/>
            <person name="Gao T."/>
            <person name="Zhang H."/>
        </authorList>
    </citation>
    <scope>NUCLEOTIDE SEQUENCE</scope>
    <source>
        <strain evidence="3">G01</strain>
    </source>
</reference>
<feature type="domain" description="U-box" evidence="2">
    <location>
        <begin position="101"/>
        <end position="359"/>
    </location>
</feature>
<dbReference type="InterPro" id="IPR016024">
    <property type="entry name" value="ARM-type_fold"/>
</dbReference>
<dbReference type="AlphaFoldDB" id="A0AAW2PDD5"/>
<dbReference type="InterPro" id="IPR000225">
    <property type="entry name" value="Armadillo"/>
</dbReference>